<organism evidence="18">
    <name type="scientific">Darwinula stevensoni</name>
    <dbReference type="NCBI Taxonomy" id="69355"/>
    <lineage>
        <taxon>Eukaryota</taxon>
        <taxon>Metazoa</taxon>
        <taxon>Ecdysozoa</taxon>
        <taxon>Arthropoda</taxon>
        <taxon>Crustacea</taxon>
        <taxon>Oligostraca</taxon>
        <taxon>Ostracoda</taxon>
        <taxon>Podocopa</taxon>
        <taxon>Podocopida</taxon>
        <taxon>Darwinulocopina</taxon>
        <taxon>Darwinuloidea</taxon>
        <taxon>Darwinulidae</taxon>
        <taxon>Darwinula</taxon>
    </lineage>
</organism>
<dbReference type="Proteomes" id="UP000677054">
    <property type="component" value="Unassembled WGS sequence"/>
</dbReference>
<dbReference type="SMART" id="SM00034">
    <property type="entry name" value="CLECT"/>
    <property type="match status" value="2"/>
</dbReference>
<evidence type="ECO:0000256" key="7">
    <source>
        <dbReference type="ARBA" id="ARBA00023053"/>
    </source>
</evidence>
<dbReference type="InterPro" id="IPR001304">
    <property type="entry name" value="C-type_lectin-like"/>
</dbReference>
<feature type="transmembrane region" description="Helical" evidence="15">
    <location>
        <begin position="12"/>
        <end position="32"/>
    </location>
</feature>
<keyword evidence="3 14" id="KW-0813">Transport</keyword>
<dbReference type="Gene3D" id="1.10.287.770">
    <property type="entry name" value="YojJ-like"/>
    <property type="match status" value="1"/>
</dbReference>
<feature type="domain" description="CUB" evidence="16">
    <location>
        <begin position="108"/>
        <end position="218"/>
    </location>
</feature>
<dbReference type="InterPro" id="IPR016187">
    <property type="entry name" value="CTDL_fold"/>
</dbReference>
<dbReference type="InterPro" id="IPR000859">
    <property type="entry name" value="CUB_dom"/>
</dbReference>
<dbReference type="FunFam" id="2.60.120.290:FF:000013">
    <property type="entry name" value="Membrane frizzled-related protein"/>
    <property type="match status" value="1"/>
</dbReference>
<dbReference type="Gene3D" id="2.60.120.290">
    <property type="entry name" value="Spermadhesin, CUB domain"/>
    <property type="match status" value="1"/>
</dbReference>
<evidence type="ECO:0000256" key="12">
    <source>
        <dbReference type="ARBA" id="ARBA00023303"/>
    </source>
</evidence>
<dbReference type="CDD" id="cd00041">
    <property type="entry name" value="CUB"/>
    <property type="match status" value="1"/>
</dbReference>
<evidence type="ECO:0000313" key="19">
    <source>
        <dbReference type="Proteomes" id="UP000677054"/>
    </source>
</evidence>
<keyword evidence="11 14" id="KW-0739">Sodium transport</keyword>
<keyword evidence="19" id="KW-1185">Reference proteome</keyword>
<keyword evidence="4 14" id="KW-0894">Sodium channel</keyword>
<keyword evidence="10" id="KW-1015">Disulfide bond</keyword>
<evidence type="ECO:0000256" key="9">
    <source>
        <dbReference type="ARBA" id="ARBA00023136"/>
    </source>
</evidence>
<evidence type="ECO:0000256" key="13">
    <source>
        <dbReference type="PROSITE-ProRule" id="PRU00059"/>
    </source>
</evidence>
<gene>
    <name evidence="18" type="ORF">DSTB1V02_LOCUS4080</name>
</gene>
<protein>
    <recommendedName>
        <fullName evidence="20">C-type lectin</fullName>
    </recommendedName>
</protein>
<feature type="domain" description="C-type lectin" evidence="17">
    <location>
        <begin position="228"/>
        <end position="349"/>
    </location>
</feature>
<keyword evidence="5 14" id="KW-0812">Transmembrane</keyword>
<feature type="domain" description="C-type lectin" evidence="17">
    <location>
        <begin position="361"/>
        <end position="479"/>
    </location>
</feature>
<dbReference type="OrthoDB" id="6331627at2759"/>
<sequence length="482" mass="54074">MLEQPKVTRLDLLSNIGGIVGVCLGVSLITIFDITEEVCWFPYEPMLLDPKIIFFPRILTKSQLPPACILHTCRSKNRLVYRSIMILSHCFPMLGLLCALGGSAAQECGGILTESHGEIASPGYPESYPPSTTCEWEIQAPPTRKIILSFVDFNLEDTPDCISGDFLTVSDPLGQPQTFCGRDHPWMLESVGNRLTVRFFSDASSEHGFQFKLSYMTASRCDDGWEEFDRYCYYFSENQKNFTDARSYCLSNGGDLASVHSSSEQIFLQENTKTAALWIGAEPTGEGLWVDPWNFEFIDNTPEDYQNVWDGEDPWILGNVCDDIACGIKMLPDKWQDRDCREERQVLCASQVSHDSGWYNCGGVFTHLSSSKMNFDEARAYCLSFPDSDMASVSDGDQQISLALCLIGVALGDTLDSAELWIGLLKDGSGDWRWVDGSPFTYERWEDEYPQDDSSKCAVMVSSSWEDAPAAYKYSFVCKKLP</sequence>
<evidence type="ECO:0000256" key="5">
    <source>
        <dbReference type="ARBA" id="ARBA00022692"/>
    </source>
</evidence>
<keyword evidence="8 14" id="KW-0406">Ion transport</keyword>
<keyword evidence="6 15" id="KW-1133">Transmembrane helix</keyword>
<dbReference type="Pfam" id="PF00431">
    <property type="entry name" value="CUB"/>
    <property type="match status" value="1"/>
</dbReference>
<dbReference type="GO" id="GO:0016020">
    <property type="term" value="C:membrane"/>
    <property type="evidence" value="ECO:0007669"/>
    <property type="project" value="UniProtKB-SubCell"/>
</dbReference>
<evidence type="ECO:0000256" key="8">
    <source>
        <dbReference type="ARBA" id="ARBA00023065"/>
    </source>
</evidence>
<keyword evidence="7" id="KW-0915">Sodium</keyword>
<evidence type="ECO:0000256" key="15">
    <source>
        <dbReference type="SAM" id="Phobius"/>
    </source>
</evidence>
<dbReference type="Pfam" id="PF00059">
    <property type="entry name" value="Lectin_C"/>
    <property type="match status" value="2"/>
</dbReference>
<dbReference type="PROSITE" id="PS01180">
    <property type="entry name" value="CUB"/>
    <property type="match status" value="1"/>
</dbReference>
<dbReference type="SMART" id="SM00042">
    <property type="entry name" value="CUB"/>
    <property type="match status" value="1"/>
</dbReference>
<evidence type="ECO:0000259" key="16">
    <source>
        <dbReference type="PROSITE" id="PS01180"/>
    </source>
</evidence>
<evidence type="ECO:0000256" key="10">
    <source>
        <dbReference type="ARBA" id="ARBA00023157"/>
    </source>
</evidence>
<evidence type="ECO:0008006" key="20">
    <source>
        <dbReference type="Google" id="ProtNLM"/>
    </source>
</evidence>
<accession>A0A7R8XDB4</accession>
<comment type="subcellular location">
    <subcellularLocation>
        <location evidence="1">Membrane</location>
        <topology evidence="1">Multi-pass membrane protein</topology>
    </subcellularLocation>
</comment>
<dbReference type="SUPFAM" id="SSF56436">
    <property type="entry name" value="C-type lectin-like"/>
    <property type="match status" value="2"/>
</dbReference>
<dbReference type="EMBL" id="LR900095">
    <property type="protein sequence ID" value="CAD7244178.1"/>
    <property type="molecule type" value="Genomic_DNA"/>
</dbReference>
<evidence type="ECO:0000313" key="18">
    <source>
        <dbReference type="EMBL" id="CAD7244178.1"/>
    </source>
</evidence>
<name>A0A7R8XDB4_9CRUS</name>
<comment type="similarity">
    <text evidence="2 14">Belongs to the amiloride-sensitive sodium channel (TC 1.A.6) family.</text>
</comment>
<dbReference type="InterPro" id="IPR001873">
    <property type="entry name" value="ENaC"/>
</dbReference>
<dbReference type="Pfam" id="PF00858">
    <property type="entry name" value="ASC"/>
    <property type="match status" value="1"/>
</dbReference>
<proteinExistence type="inferred from homology"/>
<evidence type="ECO:0000256" key="14">
    <source>
        <dbReference type="RuleBase" id="RU000679"/>
    </source>
</evidence>
<reference evidence="18" key="1">
    <citation type="submission" date="2020-11" db="EMBL/GenBank/DDBJ databases">
        <authorList>
            <person name="Tran Van P."/>
        </authorList>
    </citation>
    <scope>NUCLEOTIDE SEQUENCE</scope>
</reference>
<dbReference type="CDD" id="cd00037">
    <property type="entry name" value="CLECT"/>
    <property type="match status" value="2"/>
</dbReference>
<dbReference type="EMBL" id="CAJPEV010000578">
    <property type="protein sequence ID" value="CAG0886629.1"/>
    <property type="molecule type" value="Genomic_DNA"/>
</dbReference>
<dbReference type="InterPro" id="IPR035914">
    <property type="entry name" value="Sperma_CUB_dom_sf"/>
</dbReference>
<evidence type="ECO:0000256" key="3">
    <source>
        <dbReference type="ARBA" id="ARBA00022448"/>
    </source>
</evidence>
<dbReference type="AlphaFoldDB" id="A0A7R8XDB4"/>
<evidence type="ECO:0000256" key="1">
    <source>
        <dbReference type="ARBA" id="ARBA00004141"/>
    </source>
</evidence>
<dbReference type="SUPFAM" id="SSF49854">
    <property type="entry name" value="Spermadhesin, CUB domain"/>
    <property type="match status" value="1"/>
</dbReference>
<keyword evidence="12 14" id="KW-0407">Ion channel</keyword>
<evidence type="ECO:0000259" key="17">
    <source>
        <dbReference type="PROSITE" id="PS50041"/>
    </source>
</evidence>
<dbReference type="Gene3D" id="3.10.100.10">
    <property type="entry name" value="Mannose-Binding Protein A, subunit A"/>
    <property type="match status" value="2"/>
</dbReference>
<dbReference type="InterPro" id="IPR050111">
    <property type="entry name" value="C-type_lectin/snaclec_domain"/>
</dbReference>
<keyword evidence="9 15" id="KW-0472">Membrane</keyword>
<dbReference type="InterPro" id="IPR016186">
    <property type="entry name" value="C-type_lectin-like/link_sf"/>
</dbReference>
<dbReference type="PANTHER" id="PTHR22803">
    <property type="entry name" value="MANNOSE, PHOSPHOLIPASE, LECTIN RECEPTOR RELATED"/>
    <property type="match status" value="1"/>
</dbReference>
<evidence type="ECO:0000256" key="6">
    <source>
        <dbReference type="ARBA" id="ARBA00022989"/>
    </source>
</evidence>
<dbReference type="PROSITE" id="PS50041">
    <property type="entry name" value="C_TYPE_LECTIN_2"/>
    <property type="match status" value="2"/>
</dbReference>
<comment type="caution">
    <text evidence="13">Lacks conserved residue(s) required for the propagation of feature annotation.</text>
</comment>
<dbReference type="GO" id="GO:0005272">
    <property type="term" value="F:sodium channel activity"/>
    <property type="evidence" value="ECO:0007669"/>
    <property type="project" value="UniProtKB-KW"/>
</dbReference>
<evidence type="ECO:0000256" key="4">
    <source>
        <dbReference type="ARBA" id="ARBA00022461"/>
    </source>
</evidence>
<evidence type="ECO:0000256" key="2">
    <source>
        <dbReference type="ARBA" id="ARBA00007193"/>
    </source>
</evidence>
<evidence type="ECO:0000256" key="11">
    <source>
        <dbReference type="ARBA" id="ARBA00023201"/>
    </source>
</evidence>